<evidence type="ECO:0000313" key="6">
    <source>
        <dbReference type="Proteomes" id="UP000663829"/>
    </source>
</evidence>
<sequence>MGSTGEGIYFQKPILCLPFHSDQFFNAIAIDQSGVGQSLFKLPSVLQSFLNPTDFHDYTFSANDVTTKLLTMWRNSTFENAVRIMSAEMKHAGGVKRAVKEIEFLVKLNGDLDRYMPFQSTLPFYQQFMVDLVIVYIVIPGAIIFYVFVKCCKQNRKKKVD</sequence>
<dbReference type="EMBL" id="CAJOBA010020659">
    <property type="protein sequence ID" value="CAF3909357.1"/>
    <property type="molecule type" value="Genomic_DNA"/>
</dbReference>
<name>A0A814N4M3_9BILA</name>
<evidence type="ECO:0000256" key="1">
    <source>
        <dbReference type="SAM" id="Phobius"/>
    </source>
</evidence>
<reference evidence="2" key="1">
    <citation type="submission" date="2021-02" db="EMBL/GenBank/DDBJ databases">
        <authorList>
            <person name="Nowell W R."/>
        </authorList>
    </citation>
    <scope>NUCLEOTIDE SEQUENCE</scope>
</reference>
<keyword evidence="6" id="KW-1185">Reference proteome</keyword>
<feature type="transmembrane region" description="Helical" evidence="1">
    <location>
        <begin position="128"/>
        <end position="149"/>
    </location>
</feature>
<dbReference type="Proteomes" id="UP000681722">
    <property type="component" value="Unassembled WGS sequence"/>
</dbReference>
<evidence type="ECO:0000313" key="5">
    <source>
        <dbReference type="EMBL" id="CAF3909357.1"/>
    </source>
</evidence>
<keyword evidence="1" id="KW-1133">Transmembrane helix</keyword>
<gene>
    <name evidence="2" type="ORF">GPM918_LOCUS18121</name>
    <name evidence="3" type="ORF">OVA965_LOCUS20540</name>
    <name evidence="4" type="ORF">SRO942_LOCUS18118</name>
    <name evidence="5" type="ORF">TMI583_LOCUS20955</name>
</gene>
<dbReference type="Proteomes" id="UP000677228">
    <property type="component" value="Unassembled WGS sequence"/>
</dbReference>
<comment type="caution">
    <text evidence="2">The sequence shown here is derived from an EMBL/GenBank/DDBJ whole genome shotgun (WGS) entry which is preliminary data.</text>
</comment>
<evidence type="ECO:0000313" key="4">
    <source>
        <dbReference type="EMBL" id="CAF3853739.1"/>
    </source>
</evidence>
<dbReference type="Proteomes" id="UP000682733">
    <property type="component" value="Unassembled WGS sequence"/>
</dbReference>
<organism evidence="2 6">
    <name type="scientific">Didymodactylos carnosus</name>
    <dbReference type="NCBI Taxonomy" id="1234261"/>
    <lineage>
        <taxon>Eukaryota</taxon>
        <taxon>Metazoa</taxon>
        <taxon>Spiralia</taxon>
        <taxon>Gnathifera</taxon>
        <taxon>Rotifera</taxon>
        <taxon>Eurotatoria</taxon>
        <taxon>Bdelloidea</taxon>
        <taxon>Philodinida</taxon>
        <taxon>Philodinidae</taxon>
        <taxon>Didymodactylos</taxon>
    </lineage>
</organism>
<dbReference type="EMBL" id="CAJNOQ010005154">
    <property type="protein sequence ID" value="CAF1088247.1"/>
    <property type="molecule type" value="Genomic_DNA"/>
</dbReference>
<accession>A0A814N4M3</accession>
<proteinExistence type="predicted"/>
<keyword evidence="1" id="KW-0472">Membrane</keyword>
<dbReference type="Proteomes" id="UP000663829">
    <property type="component" value="Unassembled WGS sequence"/>
</dbReference>
<dbReference type="SUPFAM" id="SSF53756">
    <property type="entry name" value="UDP-Glycosyltransferase/glycogen phosphorylase"/>
    <property type="match status" value="1"/>
</dbReference>
<dbReference type="AlphaFoldDB" id="A0A814N4M3"/>
<dbReference type="OrthoDB" id="5835829at2759"/>
<keyword evidence="1" id="KW-0812">Transmembrane</keyword>
<evidence type="ECO:0000313" key="2">
    <source>
        <dbReference type="EMBL" id="CAF1088247.1"/>
    </source>
</evidence>
<dbReference type="EMBL" id="CAJNOK010010946">
    <property type="protein sequence ID" value="CAF1128643.1"/>
    <property type="molecule type" value="Genomic_DNA"/>
</dbReference>
<dbReference type="EMBL" id="CAJOBC010005154">
    <property type="protein sequence ID" value="CAF3853739.1"/>
    <property type="molecule type" value="Genomic_DNA"/>
</dbReference>
<evidence type="ECO:0000313" key="3">
    <source>
        <dbReference type="EMBL" id="CAF1128643.1"/>
    </source>
</evidence>
<dbReference type="Gene3D" id="3.40.50.2000">
    <property type="entry name" value="Glycogen Phosphorylase B"/>
    <property type="match status" value="2"/>
</dbReference>
<protein>
    <submittedName>
        <fullName evidence="2">Uncharacterized protein</fullName>
    </submittedName>
</protein>